<evidence type="ECO:0000256" key="1">
    <source>
        <dbReference type="SAM" id="MobiDB-lite"/>
    </source>
</evidence>
<dbReference type="InterPro" id="IPR025665">
    <property type="entry name" value="Beta-barrel_OMP_2"/>
</dbReference>
<accession>A0ABP7WN52</accession>
<proteinExistence type="predicted"/>
<organism evidence="4 5">
    <name type="scientific">Mucilaginibacter panaciglaebae</name>
    <dbReference type="NCBI Taxonomy" id="502331"/>
    <lineage>
        <taxon>Bacteria</taxon>
        <taxon>Pseudomonadati</taxon>
        <taxon>Bacteroidota</taxon>
        <taxon>Sphingobacteriia</taxon>
        <taxon>Sphingobacteriales</taxon>
        <taxon>Sphingobacteriaceae</taxon>
        <taxon>Mucilaginibacter</taxon>
    </lineage>
</organism>
<gene>
    <name evidence="4" type="ORF">GCM10022392_13810</name>
</gene>
<name>A0ABP7WN52_9SPHI</name>
<dbReference type="RefSeq" id="WP_345102177.1">
    <property type="nucleotide sequence ID" value="NZ_BAABCV010000004.1"/>
</dbReference>
<feature type="domain" description="Outer membrane protein beta-barrel" evidence="3">
    <location>
        <begin position="342"/>
        <end position="521"/>
    </location>
</feature>
<evidence type="ECO:0000259" key="3">
    <source>
        <dbReference type="Pfam" id="PF13568"/>
    </source>
</evidence>
<evidence type="ECO:0000256" key="2">
    <source>
        <dbReference type="SAM" id="Phobius"/>
    </source>
</evidence>
<keyword evidence="2" id="KW-0812">Transmembrane</keyword>
<keyword evidence="5" id="KW-1185">Reference proteome</keyword>
<keyword evidence="2" id="KW-0472">Membrane</keyword>
<sequence>MRNWNQYLELWQQKRNELHIGSDANTDWSDMHQLLDKHMPVNIPGNDGNLSTGNALTHLAKFKLLYVAAGFIVAAGIITYVAGNKNNNNKNNRYQKHKTEVRKDNISANPIAVEDSLENDKNSAPVTNLPADATGKDHPENNNKINGSLNVLTSDNSKITTSANAPATNYNSSLKNTREGYKSTVKAHDNNTLSSVNLLTANYNSRLRNNKSVNTSKANHTITGSMLSSRNSNGSGQRAYNRLGNRLPGNHTNQYKLVAGQHNIISGNNQKNEPDAPRLIPDYKRQNNSTFFLTPALAKATLTWNEVASNAKLTSNLFVSPNTSIRILDKSARNVKSANSSMISNFDWGLLLGFNTNGSFTSKAQNFNFYGSFPVDIYLGVFVNHNFNDQWAVGAQGRFLTPHTDHGSYNYNHPIKVDTLQTVQTFKINNSRKIYTIDVPIHLIYKATPNIRLKAGPLLSIPIKDVNRISVTELSYKDSTRYVDSVKSKLKPAYFENKLRYGLSVGAGFTYKFLWLDATYSYYPQSQKAGSALGSFTTNTNNLQITLGIKLNKLKK</sequence>
<feature type="transmembrane region" description="Helical" evidence="2">
    <location>
        <begin position="64"/>
        <end position="83"/>
    </location>
</feature>
<dbReference type="Pfam" id="PF13568">
    <property type="entry name" value="OMP_b-brl_2"/>
    <property type="match status" value="1"/>
</dbReference>
<dbReference type="Proteomes" id="UP001500841">
    <property type="component" value="Unassembled WGS sequence"/>
</dbReference>
<comment type="caution">
    <text evidence="4">The sequence shown here is derived from an EMBL/GenBank/DDBJ whole genome shotgun (WGS) entry which is preliminary data.</text>
</comment>
<evidence type="ECO:0000313" key="4">
    <source>
        <dbReference type="EMBL" id="GAA4092705.1"/>
    </source>
</evidence>
<keyword evidence="2" id="KW-1133">Transmembrane helix</keyword>
<dbReference type="EMBL" id="BAABCV010000004">
    <property type="protein sequence ID" value="GAA4092705.1"/>
    <property type="molecule type" value="Genomic_DNA"/>
</dbReference>
<reference evidence="5" key="1">
    <citation type="journal article" date="2019" name="Int. J. Syst. Evol. Microbiol.">
        <title>The Global Catalogue of Microorganisms (GCM) 10K type strain sequencing project: providing services to taxonomists for standard genome sequencing and annotation.</title>
        <authorList>
            <consortium name="The Broad Institute Genomics Platform"/>
            <consortium name="The Broad Institute Genome Sequencing Center for Infectious Disease"/>
            <person name="Wu L."/>
            <person name="Ma J."/>
        </authorList>
    </citation>
    <scope>NUCLEOTIDE SEQUENCE [LARGE SCALE GENOMIC DNA]</scope>
    <source>
        <strain evidence="5">JCM 17085</strain>
    </source>
</reference>
<evidence type="ECO:0000313" key="5">
    <source>
        <dbReference type="Proteomes" id="UP001500841"/>
    </source>
</evidence>
<feature type="region of interest" description="Disordered" evidence="1">
    <location>
        <begin position="115"/>
        <end position="143"/>
    </location>
</feature>
<protein>
    <recommendedName>
        <fullName evidence="3">Outer membrane protein beta-barrel domain-containing protein</fullName>
    </recommendedName>
</protein>